<dbReference type="RefSeq" id="WP_228547947.1">
    <property type="nucleotide sequence ID" value="NZ_ARXR01000007.1"/>
</dbReference>
<evidence type="ECO:0000313" key="6">
    <source>
        <dbReference type="Proteomes" id="UP000644441"/>
    </source>
</evidence>
<sequence length="209" mass="23924">MDHYMNYFAHLTLARPTVPSKVGNLLGDFMRGVREPDLPEAVRLGLHNHRLVDRFTDHHPLVIESRALFSPQRRRFAGVALDVLFDHFLIRHWSRFHDTPLDQAIDKDYRLLRDGAALMPAPMRATTGRIVEHDWFGHYAELENVGRALDRIAARVRFANRFDGAIEDIERHHDRLEAVFLALYPALREHVDEQALEAPPADDGGVTAG</sequence>
<dbReference type="PANTHER" id="PTHR38764:SF1">
    <property type="entry name" value="ACYL CARRIER PROTEIN PHOSPHODIESTERASE"/>
    <property type="match status" value="1"/>
</dbReference>
<dbReference type="PIRSF" id="PIRSF011489">
    <property type="entry name" value="DUF479"/>
    <property type="match status" value="1"/>
</dbReference>
<keyword evidence="1" id="KW-0444">Lipid biosynthesis</keyword>
<dbReference type="PANTHER" id="PTHR38764">
    <property type="entry name" value="ACYL CARRIER PROTEIN PHOSPHODIESTERASE"/>
    <property type="match status" value="1"/>
</dbReference>
<protein>
    <recommendedName>
        <fullName evidence="7">Acyl carrier protein phosphodiesterase</fullName>
    </recommendedName>
</protein>
<evidence type="ECO:0000256" key="2">
    <source>
        <dbReference type="ARBA" id="ARBA00022801"/>
    </source>
</evidence>
<keyword evidence="3" id="KW-0443">Lipid metabolism</keyword>
<evidence type="ECO:0000256" key="1">
    <source>
        <dbReference type="ARBA" id="ARBA00022516"/>
    </source>
</evidence>
<dbReference type="EMBL" id="ARXR01000007">
    <property type="protein sequence ID" value="MBF5052595.1"/>
    <property type="molecule type" value="Genomic_DNA"/>
</dbReference>
<keyword evidence="2" id="KW-0378">Hydrolase</keyword>
<evidence type="ECO:0000256" key="4">
    <source>
        <dbReference type="ARBA" id="ARBA00023160"/>
    </source>
</evidence>
<accession>A0ABS0AEM8</accession>
<evidence type="ECO:0000313" key="5">
    <source>
        <dbReference type="EMBL" id="MBF5052595.1"/>
    </source>
</evidence>
<keyword evidence="6" id="KW-1185">Reference proteome</keyword>
<proteinExistence type="predicted"/>
<keyword evidence="4" id="KW-0276">Fatty acid metabolism</keyword>
<keyword evidence="4" id="KW-0275">Fatty acid biosynthesis</keyword>
<evidence type="ECO:0000256" key="3">
    <source>
        <dbReference type="ARBA" id="ARBA00023098"/>
    </source>
</evidence>
<evidence type="ECO:0008006" key="7">
    <source>
        <dbReference type="Google" id="ProtNLM"/>
    </source>
</evidence>
<reference evidence="5 6" key="1">
    <citation type="submission" date="2012-09" db="EMBL/GenBank/DDBJ databases">
        <title>Genome Sequence of alkane-degrading Bacterium Alcanivorax venustensis ISO4.</title>
        <authorList>
            <person name="Lai Q."/>
            <person name="Shao Z."/>
        </authorList>
    </citation>
    <scope>NUCLEOTIDE SEQUENCE [LARGE SCALE GENOMIC DNA]</scope>
    <source>
        <strain evidence="5 6">ISO4</strain>
    </source>
</reference>
<dbReference type="InterPro" id="IPR007431">
    <property type="entry name" value="ACP_PD"/>
</dbReference>
<name>A0ABS0AEM8_9GAMM</name>
<dbReference type="Proteomes" id="UP000644441">
    <property type="component" value="Unassembled WGS sequence"/>
</dbReference>
<organism evidence="5 6">
    <name type="scientific">Alloalcanivorax venustensis ISO4</name>
    <dbReference type="NCBI Taxonomy" id="1177184"/>
    <lineage>
        <taxon>Bacteria</taxon>
        <taxon>Pseudomonadati</taxon>
        <taxon>Pseudomonadota</taxon>
        <taxon>Gammaproteobacteria</taxon>
        <taxon>Oceanospirillales</taxon>
        <taxon>Alcanivoracaceae</taxon>
        <taxon>Alloalcanivorax</taxon>
    </lineage>
</organism>
<gene>
    <name evidence="5" type="ORF">ISO4_01197</name>
</gene>
<dbReference type="Pfam" id="PF04336">
    <property type="entry name" value="ACP_PD"/>
    <property type="match status" value="1"/>
</dbReference>
<comment type="caution">
    <text evidence="5">The sequence shown here is derived from an EMBL/GenBank/DDBJ whole genome shotgun (WGS) entry which is preliminary data.</text>
</comment>